<dbReference type="GO" id="GO:0004733">
    <property type="term" value="F:pyridoxamine phosphate oxidase activity"/>
    <property type="evidence" value="ECO:0007669"/>
    <property type="project" value="UniProtKB-EC"/>
</dbReference>
<feature type="compositionally biased region" description="Gly residues" evidence="1">
    <location>
        <begin position="1"/>
        <end position="10"/>
    </location>
</feature>
<feature type="compositionally biased region" description="Gly residues" evidence="1">
    <location>
        <begin position="150"/>
        <end position="160"/>
    </location>
</feature>
<evidence type="ECO:0000256" key="1">
    <source>
        <dbReference type="SAM" id="MobiDB-lite"/>
    </source>
</evidence>
<keyword evidence="2" id="KW-0560">Oxidoreductase</keyword>
<name>A0A6J4RYP7_9ACTN</name>
<feature type="region of interest" description="Disordered" evidence="1">
    <location>
        <begin position="1"/>
        <end position="199"/>
    </location>
</feature>
<reference evidence="2" key="1">
    <citation type="submission" date="2020-02" db="EMBL/GenBank/DDBJ databases">
        <authorList>
            <person name="Meier V. D."/>
        </authorList>
    </citation>
    <scope>NUCLEOTIDE SEQUENCE</scope>
    <source>
        <strain evidence="2">AVDCRST_MAG30</strain>
    </source>
</reference>
<feature type="compositionally biased region" description="Pro residues" evidence="1">
    <location>
        <begin position="185"/>
        <end position="195"/>
    </location>
</feature>
<feature type="compositionally biased region" description="Low complexity" evidence="1">
    <location>
        <begin position="11"/>
        <end position="24"/>
    </location>
</feature>
<feature type="non-terminal residue" evidence="2">
    <location>
        <position position="209"/>
    </location>
</feature>
<sequence length="209" mass="21930">APGLRTGGAAGSRSRGGLARAVPRLVRRRPGRAGDRRAERDGPLHRDPGGAPERAHRPAQGRRRARVRALHEPRFAQGPRGRGQPGRRAAVPVARDRAPGRRRRAGGARGGRRGGRVLRLAPARVARGRARERAVGRARLAGGARRARGAGRGPLPGGRGRPAAGRVGRAADRAAGGRVLAGAPEPAPRPPPLPPGGRRWLARRAVIPL</sequence>
<feature type="compositionally biased region" description="Low complexity" evidence="1">
    <location>
        <begin position="161"/>
        <end position="184"/>
    </location>
</feature>
<evidence type="ECO:0000313" key="2">
    <source>
        <dbReference type="EMBL" id="CAA9484638.1"/>
    </source>
</evidence>
<accession>A0A6J4RYP7</accession>
<feature type="compositionally biased region" description="Basic residues" evidence="1">
    <location>
        <begin position="100"/>
        <end position="116"/>
    </location>
</feature>
<dbReference type="EC" id="1.4.3.5" evidence="2"/>
<feature type="non-terminal residue" evidence="2">
    <location>
        <position position="1"/>
    </location>
</feature>
<dbReference type="AlphaFoldDB" id="A0A6J4RYP7"/>
<feature type="compositionally biased region" description="Basic and acidic residues" evidence="1">
    <location>
        <begin position="32"/>
        <end position="56"/>
    </location>
</feature>
<protein>
    <submittedName>
        <fullName evidence="2">Pyridoxamine 5'-phosphate oxidase</fullName>
        <ecNumber evidence="2">1.4.3.5</ecNumber>
    </submittedName>
</protein>
<feature type="compositionally biased region" description="Basic residues" evidence="1">
    <location>
        <begin position="57"/>
        <end position="68"/>
    </location>
</feature>
<organism evidence="2">
    <name type="scientific">uncultured Solirubrobacteraceae bacterium</name>
    <dbReference type="NCBI Taxonomy" id="1162706"/>
    <lineage>
        <taxon>Bacteria</taxon>
        <taxon>Bacillati</taxon>
        <taxon>Actinomycetota</taxon>
        <taxon>Thermoleophilia</taxon>
        <taxon>Solirubrobacterales</taxon>
        <taxon>Solirubrobacteraceae</taxon>
        <taxon>environmental samples</taxon>
    </lineage>
</organism>
<dbReference type="EMBL" id="CADCVS010000166">
    <property type="protein sequence ID" value="CAA9484638.1"/>
    <property type="molecule type" value="Genomic_DNA"/>
</dbReference>
<proteinExistence type="predicted"/>
<gene>
    <name evidence="2" type="ORF">AVDCRST_MAG30-1013</name>
</gene>